<gene>
    <name evidence="1" type="ORF">BCR44DRAFT_53962</name>
</gene>
<protein>
    <submittedName>
        <fullName evidence="1">Uncharacterized protein</fullName>
    </submittedName>
</protein>
<proteinExistence type="predicted"/>
<organism evidence="1 2">
    <name type="scientific">Catenaria anguillulae PL171</name>
    <dbReference type="NCBI Taxonomy" id="765915"/>
    <lineage>
        <taxon>Eukaryota</taxon>
        <taxon>Fungi</taxon>
        <taxon>Fungi incertae sedis</taxon>
        <taxon>Blastocladiomycota</taxon>
        <taxon>Blastocladiomycetes</taxon>
        <taxon>Blastocladiales</taxon>
        <taxon>Catenariaceae</taxon>
        <taxon>Catenaria</taxon>
    </lineage>
</organism>
<evidence type="ECO:0000313" key="1">
    <source>
        <dbReference type="EMBL" id="ORZ29186.1"/>
    </source>
</evidence>
<sequence length="176" mass="20125">MIRNYFLPIRQSRDFSVPHLYKNLPAIKLEYPLLTAMAIKKLVGPVWPVPKDQVPPLACDPLDLAGTYFHPGYGYATVLADAHTGEMRLVRARNEVDTLHRVTALSTSTEPANHLAFFTYTESPLRVRFVKDEAVKDPRPLPKRKAGFAWREKVKYRMVLTEGTAQLDIVFERVDF</sequence>
<dbReference type="Proteomes" id="UP000193411">
    <property type="component" value="Unassembled WGS sequence"/>
</dbReference>
<keyword evidence="2" id="KW-1185">Reference proteome</keyword>
<comment type="caution">
    <text evidence="1">The sequence shown here is derived from an EMBL/GenBank/DDBJ whole genome shotgun (WGS) entry which is preliminary data.</text>
</comment>
<evidence type="ECO:0000313" key="2">
    <source>
        <dbReference type="Proteomes" id="UP000193411"/>
    </source>
</evidence>
<accession>A0A1Y2H3R1</accession>
<dbReference type="AlphaFoldDB" id="A0A1Y2H3R1"/>
<dbReference type="EMBL" id="MCFL01000308">
    <property type="protein sequence ID" value="ORZ29186.1"/>
    <property type="molecule type" value="Genomic_DNA"/>
</dbReference>
<name>A0A1Y2H3R1_9FUNG</name>
<reference evidence="1 2" key="1">
    <citation type="submission" date="2016-07" db="EMBL/GenBank/DDBJ databases">
        <title>Pervasive Adenine N6-methylation of Active Genes in Fungi.</title>
        <authorList>
            <consortium name="DOE Joint Genome Institute"/>
            <person name="Mondo S.J."/>
            <person name="Dannebaum R.O."/>
            <person name="Kuo R.C."/>
            <person name="Labutti K."/>
            <person name="Haridas S."/>
            <person name="Kuo A."/>
            <person name="Salamov A."/>
            <person name="Ahrendt S.R."/>
            <person name="Lipzen A."/>
            <person name="Sullivan W."/>
            <person name="Andreopoulos W.B."/>
            <person name="Clum A."/>
            <person name="Lindquist E."/>
            <person name="Daum C."/>
            <person name="Ramamoorthy G.K."/>
            <person name="Gryganskyi A."/>
            <person name="Culley D."/>
            <person name="Magnuson J.K."/>
            <person name="James T.Y."/>
            <person name="O'Malley M.A."/>
            <person name="Stajich J.E."/>
            <person name="Spatafora J.W."/>
            <person name="Visel A."/>
            <person name="Grigoriev I.V."/>
        </authorList>
    </citation>
    <scope>NUCLEOTIDE SEQUENCE [LARGE SCALE GENOMIC DNA]</scope>
    <source>
        <strain evidence="1 2">PL171</strain>
    </source>
</reference>